<protein>
    <submittedName>
        <fullName evidence="6">SMC-Scp complex subunit ScpB</fullName>
    </submittedName>
</protein>
<evidence type="ECO:0000256" key="1">
    <source>
        <dbReference type="ARBA" id="ARBA00022490"/>
    </source>
</evidence>
<comment type="caution">
    <text evidence="6">The sequence shown here is derived from an EMBL/GenBank/DDBJ whole genome shotgun (WGS) entry which is preliminary data.</text>
</comment>
<dbReference type="PANTHER" id="PTHR34298">
    <property type="entry name" value="SEGREGATION AND CONDENSATION PROTEIN B"/>
    <property type="match status" value="1"/>
</dbReference>
<sequence>MRRCNSPANSTTAMPPTNLSEADHRMDQALITRIIEAALLASSQPLTLAQLQGVFPEEQPAPPGSVERALELLRDGCAERGVELVEVASGFRFQVKADVHGWVARLWTERRTKYTRATLETLALIAYRQPITRGEIEQVRGVAVSSNIIQALEEREWIRVVGHRDVPGKPALFGTTKGFLDYFGLKRLDELPPLSELKDIAELEPQLPLDRDGQLDGAVPASAAMDAAQDQADADTDTADAEGGDADVAADEAGADDADTGADAEANAGESVKSDSGASDSPEGSEAHGANAPASPDNTAEAASDHQINAERDAASDIGTDAGQRTQEAVSDAGLDQQDHALDDAIDTEATDAVSAQTPQHPEPGSAHDQHTQHPDDAREGDPDTAPGTRADAVNEDEDNAVATTTVAVDEADSDPEADPQRVGRSQTHE</sequence>
<dbReference type="InterPro" id="IPR036390">
    <property type="entry name" value="WH_DNA-bd_sf"/>
</dbReference>
<accession>A0A2S6ZZ80</accession>
<evidence type="ECO:0000256" key="4">
    <source>
        <dbReference type="ARBA" id="ARBA00023306"/>
    </source>
</evidence>
<dbReference type="EMBL" id="MDSL01000025">
    <property type="protein sequence ID" value="PPT98482.1"/>
    <property type="molecule type" value="Genomic_DNA"/>
</dbReference>
<keyword evidence="4" id="KW-0131">Cell cycle</keyword>
<keyword evidence="2" id="KW-0132">Cell division</keyword>
<dbReference type="AlphaFoldDB" id="A0A2S6ZZ80"/>
<evidence type="ECO:0000313" key="6">
    <source>
        <dbReference type="EMBL" id="PPT98482.1"/>
    </source>
</evidence>
<dbReference type="Proteomes" id="UP000238049">
    <property type="component" value="Unassembled WGS sequence"/>
</dbReference>
<dbReference type="SUPFAM" id="SSF46785">
    <property type="entry name" value="Winged helix' DNA-binding domain"/>
    <property type="match status" value="2"/>
</dbReference>
<feature type="region of interest" description="Disordered" evidence="5">
    <location>
        <begin position="1"/>
        <end position="20"/>
    </location>
</feature>
<evidence type="ECO:0000256" key="5">
    <source>
        <dbReference type="SAM" id="MobiDB-lite"/>
    </source>
</evidence>
<dbReference type="PANTHER" id="PTHR34298:SF2">
    <property type="entry name" value="SEGREGATION AND CONDENSATION PROTEIN B"/>
    <property type="match status" value="1"/>
</dbReference>
<evidence type="ECO:0000256" key="2">
    <source>
        <dbReference type="ARBA" id="ARBA00022618"/>
    </source>
</evidence>
<organism evidence="6 7">
    <name type="scientific">Xanthomonas arboricola pv. guizotiae</name>
    <dbReference type="NCBI Taxonomy" id="487867"/>
    <lineage>
        <taxon>Bacteria</taxon>
        <taxon>Pseudomonadati</taxon>
        <taxon>Pseudomonadota</taxon>
        <taxon>Gammaproteobacteria</taxon>
        <taxon>Lysobacterales</taxon>
        <taxon>Lysobacteraceae</taxon>
        <taxon>Xanthomonas</taxon>
    </lineage>
</organism>
<dbReference type="NCBIfam" id="TIGR00281">
    <property type="entry name" value="SMC-Scp complex subunit ScpB"/>
    <property type="match status" value="1"/>
</dbReference>
<name>A0A2S6ZZ80_9XANT</name>
<feature type="region of interest" description="Disordered" evidence="5">
    <location>
        <begin position="222"/>
        <end position="430"/>
    </location>
</feature>
<evidence type="ECO:0000256" key="3">
    <source>
        <dbReference type="ARBA" id="ARBA00022829"/>
    </source>
</evidence>
<dbReference type="InterPro" id="IPR005234">
    <property type="entry name" value="ScpB_csome_segregation"/>
</dbReference>
<proteinExistence type="predicted"/>
<keyword evidence="3" id="KW-0159">Chromosome partition</keyword>
<feature type="compositionally biased region" description="Basic and acidic residues" evidence="5">
    <location>
        <begin position="419"/>
        <end position="430"/>
    </location>
</feature>
<dbReference type="Pfam" id="PF04079">
    <property type="entry name" value="SMC_ScpB"/>
    <property type="match status" value="1"/>
</dbReference>
<gene>
    <name evidence="6" type="primary">scpB</name>
    <name evidence="6" type="ORF">XarbCFBP7409_12815</name>
</gene>
<dbReference type="GO" id="GO:0051304">
    <property type="term" value="P:chromosome separation"/>
    <property type="evidence" value="ECO:0007669"/>
    <property type="project" value="InterPro"/>
</dbReference>
<keyword evidence="1" id="KW-0963">Cytoplasm</keyword>
<feature type="compositionally biased region" description="Basic and acidic residues" evidence="5">
    <location>
        <begin position="366"/>
        <end position="382"/>
    </location>
</feature>
<feature type="compositionally biased region" description="Acidic residues" evidence="5">
    <location>
        <begin position="232"/>
        <end position="262"/>
    </location>
</feature>
<dbReference type="GO" id="GO:0051301">
    <property type="term" value="P:cell division"/>
    <property type="evidence" value="ECO:0007669"/>
    <property type="project" value="UniProtKB-KW"/>
</dbReference>
<dbReference type="InterPro" id="IPR036388">
    <property type="entry name" value="WH-like_DNA-bd_sf"/>
</dbReference>
<reference evidence="6 7" key="1">
    <citation type="submission" date="2016-08" db="EMBL/GenBank/DDBJ databases">
        <title>Evolution of the type three secretion system and type three effector repertoires in Xanthomonas.</title>
        <authorList>
            <person name="Merda D."/>
            <person name="Briand M."/>
            <person name="Bosis E."/>
            <person name="Rousseau C."/>
            <person name="Portier P."/>
            <person name="Jacques M.-A."/>
            <person name="Fischer-Le Saux M."/>
        </authorList>
    </citation>
    <scope>NUCLEOTIDE SEQUENCE [LARGE SCALE GENOMIC DNA]</scope>
    <source>
        <strain evidence="6 7">CFBP 7409</strain>
    </source>
</reference>
<evidence type="ECO:0000313" key="7">
    <source>
        <dbReference type="Proteomes" id="UP000238049"/>
    </source>
</evidence>
<feature type="compositionally biased region" description="Low complexity" evidence="5">
    <location>
        <begin position="222"/>
        <end position="231"/>
    </location>
</feature>
<dbReference type="Gene3D" id="1.10.10.10">
    <property type="entry name" value="Winged helix-like DNA-binding domain superfamily/Winged helix DNA-binding domain"/>
    <property type="match status" value="2"/>
</dbReference>